<dbReference type="KEGG" id="psi:S70_03505"/>
<dbReference type="Pfam" id="PF12833">
    <property type="entry name" value="HTH_18"/>
    <property type="match status" value="1"/>
</dbReference>
<gene>
    <name evidence="5" type="ordered locus">S70_03505</name>
</gene>
<name>A0A140NFS2_PROSM</name>
<dbReference type="PRINTS" id="PR00032">
    <property type="entry name" value="HTHARAC"/>
</dbReference>
<dbReference type="InterPro" id="IPR018060">
    <property type="entry name" value="HTH_AraC"/>
</dbReference>
<dbReference type="PANTHER" id="PTHR43280">
    <property type="entry name" value="ARAC-FAMILY TRANSCRIPTIONAL REGULATOR"/>
    <property type="match status" value="1"/>
</dbReference>
<dbReference type="InterPro" id="IPR054015">
    <property type="entry name" value="ExsA-like_N"/>
</dbReference>
<dbReference type="PATRIC" id="fig|1157951.4.peg.691"/>
<dbReference type="SMART" id="SM00342">
    <property type="entry name" value="HTH_ARAC"/>
    <property type="match status" value="1"/>
</dbReference>
<dbReference type="HOGENOM" id="CLU_073843_2_0_6"/>
<sequence>MQNDSNVTNRRIKRVLVNKENPYSIIDQPTKGLIIIEKGSLIWESPTSIETLHCGDILYHKQGSYALKSTDDESDCEFLWISLEDQFLREFINLYGSQLSEIERTETNSYDVIRFTTSTLIDELKNSFKAIVDQQYPRLLVTLRISEFLLLLSYSEQGSKLLANLRQLSNRQAERLQNFMENNFLKEWKLADFAKTFGMGLTTFKELFNAVYSTSPRSWISEKRIMYAHQLLVNTQMSIVEISMEAGFSSQSYFTQSYRKRFGYTPSKSRSPTH</sequence>
<feature type="domain" description="HTH araC/xylS-type" evidence="4">
    <location>
        <begin position="174"/>
        <end position="272"/>
    </location>
</feature>
<evidence type="ECO:0000256" key="3">
    <source>
        <dbReference type="ARBA" id="ARBA00023163"/>
    </source>
</evidence>
<dbReference type="GO" id="GO:0003700">
    <property type="term" value="F:DNA-binding transcription factor activity"/>
    <property type="evidence" value="ECO:0007669"/>
    <property type="project" value="InterPro"/>
</dbReference>
<dbReference type="InterPro" id="IPR009057">
    <property type="entry name" value="Homeodomain-like_sf"/>
</dbReference>
<protein>
    <submittedName>
        <fullName evidence="5">ExsA transcriptional regulator</fullName>
    </submittedName>
</protein>
<dbReference type="PANTHER" id="PTHR43280:SF2">
    <property type="entry name" value="HTH-TYPE TRANSCRIPTIONAL REGULATOR EXSA"/>
    <property type="match status" value="1"/>
</dbReference>
<evidence type="ECO:0000256" key="1">
    <source>
        <dbReference type="ARBA" id="ARBA00023015"/>
    </source>
</evidence>
<dbReference type="Pfam" id="PF22200">
    <property type="entry name" value="ExsA_N"/>
    <property type="match status" value="1"/>
</dbReference>
<dbReference type="GeneID" id="93518564"/>
<dbReference type="Proteomes" id="UP000005012">
    <property type="component" value="Chromosome"/>
</dbReference>
<dbReference type="EMBL" id="CP003488">
    <property type="protein sequence ID" value="AFH92584.1"/>
    <property type="molecule type" value="Genomic_DNA"/>
</dbReference>
<dbReference type="AlphaFoldDB" id="A0A140NFS2"/>
<keyword evidence="3" id="KW-0804">Transcription</keyword>
<evidence type="ECO:0000313" key="5">
    <source>
        <dbReference type="EMBL" id="AFH92584.1"/>
    </source>
</evidence>
<dbReference type="SUPFAM" id="SSF46689">
    <property type="entry name" value="Homeodomain-like"/>
    <property type="match status" value="1"/>
</dbReference>
<reference evidence="6" key="2">
    <citation type="submission" date="2012-04" db="EMBL/GenBank/DDBJ databases">
        <title>Complete genome sequence of Providencia stuartii clinical isolate MRSN 2154.</title>
        <authorList>
            <person name="Clifford R.J."/>
            <person name="Hang J."/>
            <person name="Riley M.C."/>
            <person name="Onmus-Leone F."/>
            <person name="Kuschner R.A."/>
            <person name="Lesho E.P."/>
            <person name="Waterman P.E."/>
        </authorList>
    </citation>
    <scope>NUCLEOTIDE SEQUENCE [LARGE SCALE GENOMIC DNA]</scope>
    <source>
        <strain evidence="6">MRSN 2154</strain>
    </source>
</reference>
<dbReference type="InterPro" id="IPR018062">
    <property type="entry name" value="HTH_AraC-typ_CS"/>
</dbReference>
<evidence type="ECO:0000313" key="6">
    <source>
        <dbReference type="Proteomes" id="UP000005012"/>
    </source>
</evidence>
<dbReference type="InterPro" id="IPR020449">
    <property type="entry name" value="Tscrpt_reg_AraC-type_HTH"/>
</dbReference>
<keyword evidence="2" id="KW-0238">DNA-binding</keyword>
<accession>A0A140NFS2</accession>
<dbReference type="PROSITE" id="PS01124">
    <property type="entry name" value="HTH_ARAC_FAMILY_2"/>
    <property type="match status" value="1"/>
</dbReference>
<keyword evidence="1" id="KW-0805">Transcription regulation</keyword>
<evidence type="ECO:0000259" key="4">
    <source>
        <dbReference type="PROSITE" id="PS01124"/>
    </source>
</evidence>
<dbReference type="PROSITE" id="PS00041">
    <property type="entry name" value="HTH_ARAC_FAMILY_1"/>
    <property type="match status" value="1"/>
</dbReference>
<dbReference type="RefSeq" id="WP_004921678.1">
    <property type="nucleotide sequence ID" value="NC_017731.1"/>
</dbReference>
<reference evidence="5 6" key="1">
    <citation type="journal article" date="2012" name="J. Bacteriol.">
        <title>Complete Genome Sequence of Providencia stuartii Clinical Isolate MRSN 2154.</title>
        <authorList>
            <person name="Clifford R.J."/>
            <person name="Hang J."/>
            <person name="Riley M.C."/>
            <person name="Onmus-Leone F."/>
            <person name="Kuschner R.A."/>
            <person name="Lesho E.P."/>
            <person name="Waterman P.E."/>
        </authorList>
    </citation>
    <scope>NUCLEOTIDE SEQUENCE [LARGE SCALE GENOMIC DNA]</scope>
    <source>
        <strain evidence="5 6">MRSN 2154</strain>
    </source>
</reference>
<evidence type="ECO:0000256" key="2">
    <source>
        <dbReference type="ARBA" id="ARBA00023125"/>
    </source>
</evidence>
<dbReference type="OrthoDB" id="9023142at2"/>
<dbReference type="Gene3D" id="1.10.10.60">
    <property type="entry name" value="Homeodomain-like"/>
    <property type="match status" value="1"/>
</dbReference>
<proteinExistence type="predicted"/>
<dbReference type="GO" id="GO:0043565">
    <property type="term" value="F:sequence-specific DNA binding"/>
    <property type="evidence" value="ECO:0007669"/>
    <property type="project" value="InterPro"/>
</dbReference>
<organism evidence="5 6">
    <name type="scientific">Providencia stuartii (strain MRSN 2154)</name>
    <dbReference type="NCBI Taxonomy" id="1157951"/>
    <lineage>
        <taxon>Bacteria</taxon>
        <taxon>Pseudomonadati</taxon>
        <taxon>Pseudomonadota</taxon>
        <taxon>Gammaproteobacteria</taxon>
        <taxon>Enterobacterales</taxon>
        <taxon>Morganellaceae</taxon>
        <taxon>Providencia</taxon>
    </lineage>
</organism>